<dbReference type="AlphaFoldDB" id="A0A656QM52"/>
<dbReference type="GO" id="GO:0005886">
    <property type="term" value="C:plasma membrane"/>
    <property type="evidence" value="ECO:0007669"/>
    <property type="project" value="UniProtKB-SubCell"/>
</dbReference>
<dbReference type="RefSeq" id="WP_051996523.1">
    <property type="nucleotide sequence ID" value="NZ_JFHD01000011.1"/>
</dbReference>
<evidence type="ECO:0000256" key="4">
    <source>
        <dbReference type="ARBA" id="ARBA00022989"/>
    </source>
</evidence>
<dbReference type="Pfam" id="PF04632">
    <property type="entry name" value="FUSC"/>
    <property type="match status" value="1"/>
</dbReference>
<keyword evidence="2" id="KW-1003">Cell membrane</keyword>
<dbReference type="GO" id="GO:0022857">
    <property type="term" value="F:transmembrane transporter activity"/>
    <property type="evidence" value="ECO:0007669"/>
    <property type="project" value="InterPro"/>
</dbReference>
<dbReference type="Proteomes" id="UP000027451">
    <property type="component" value="Unassembled WGS sequence"/>
</dbReference>
<keyword evidence="5 6" id="KW-0472">Membrane</keyword>
<feature type="transmembrane region" description="Helical" evidence="6">
    <location>
        <begin position="150"/>
        <end position="176"/>
    </location>
</feature>
<keyword evidence="8" id="KW-1185">Reference proteome</keyword>
<reference evidence="7 8" key="1">
    <citation type="submission" date="2014-03" db="EMBL/GenBank/DDBJ databases">
        <title>Draft Genome Sequences of Four Burkholderia Strains.</title>
        <authorList>
            <person name="Liu X.Y."/>
            <person name="Li C.X."/>
            <person name="Xu J.H."/>
        </authorList>
    </citation>
    <scope>NUCLEOTIDE SEQUENCE [LARGE SCALE GENOMIC DNA]</scope>
    <source>
        <strain evidence="7 8">OP-1</strain>
    </source>
</reference>
<feature type="transmembrane region" description="Helical" evidence="6">
    <location>
        <begin position="519"/>
        <end position="541"/>
    </location>
</feature>
<evidence type="ECO:0000256" key="2">
    <source>
        <dbReference type="ARBA" id="ARBA00022475"/>
    </source>
</evidence>
<dbReference type="InterPro" id="IPR006726">
    <property type="entry name" value="PHBA_efflux_AaeB/fusaric-R"/>
</dbReference>
<feature type="transmembrane region" description="Helical" evidence="6">
    <location>
        <begin position="126"/>
        <end position="144"/>
    </location>
</feature>
<evidence type="ECO:0000313" key="7">
    <source>
        <dbReference type="EMBL" id="KDR29923.1"/>
    </source>
</evidence>
<keyword evidence="4 6" id="KW-1133">Transmembrane helix</keyword>
<accession>A0A656QM52</accession>
<dbReference type="PANTHER" id="PTHR30509">
    <property type="entry name" value="P-HYDROXYBENZOIC ACID EFFLUX PUMP SUBUNIT-RELATED"/>
    <property type="match status" value="1"/>
</dbReference>
<evidence type="ECO:0000256" key="1">
    <source>
        <dbReference type="ARBA" id="ARBA00004651"/>
    </source>
</evidence>
<feature type="transmembrane region" description="Helical" evidence="6">
    <location>
        <begin position="443"/>
        <end position="462"/>
    </location>
</feature>
<dbReference type="PANTHER" id="PTHR30509:SF40">
    <property type="entry name" value="BLR3852 PROTEIN"/>
    <property type="match status" value="1"/>
</dbReference>
<name>A0A656QM52_9BURK</name>
<feature type="transmembrane region" description="Helical" evidence="6">
    <location>
        <begin position="490"/>
        <end position="507"/>
    </location>
</feature>
<comment type="caution">
    <text evidence="7">The sequence shown here is derived from an EMBL/GenBank/DDBJ whole genome shotgun (WGS) entry which is preliminary data.</text>
</comment>
<feature type="transmembrane region" description="Helical" evidence="6">
    <location>
        <begin position="468"/>
        <end position="485"/>
    </location>
</feature>
<gene>
    <name evidence="7" type="ORF">BG60_05285</name>
</gene>
<evidence type="ECO:0000256" key="5">
    <source>
        <dbReference type="ARBA" id="ARBA00023136"/>
    </source>
</evidence>
<proteinExistence type="predicted"/>
<dbReference type="EMBL" id="JFHD01000011">
    <property type="protein sequence ID" value="KDR29923.1"/>
    <property type="molecule type" value="Genomic_DNA"/>
</dbReference>
<evidence type="ECO:0000256" key="3">
    <source>
        <dbReference type="ARBA" id="ARBA00022692"/>
    </source>
</evidence>
<evidence type="ECO:0000256" key="6">
    <source>
        <dbReference type="SAM" id="Phobius"/>
    </source>
</evidence>
<organism evidence="7 8">
    <name type="scientific">Caballeronia zhejiangensis</name>
    <dbReference type="NCBI Taxonomy" id="871203"/>
    <lineage>
        <taxon>Bacteria</taxon>
        <taxon>Pseudomonadati</taxon>
        <taxon>Pseudomonadota</taxon>
        <taxon>Betaproteobacteria</taxon>
        <taxon>Burkholderiales</taxon>
        <taxon>Burkholderiaceae</taxon>
        <taxon>Caballeronia</taxon>
    </lineage>
</organism>
<feature type="transmembrane region" description="Helical" evidence="6">
    <location>
        <begin position="387"/>
        <end position="409"/>
    </location>
</feature>
<feature type="transmembrane region" description="Helical" evidence="6">
    <location>
        <begin position="27"/>
        <end position="45"/>
    </location>
</feature>
<evidence type="ECO:0000313" key="8">
    <source>
        <dbReference type="Proteomes" id="UP000027451"/>
    </source>
</evidence>
<comment type="subcellular location">
    <subcellularLocation>
        <location evidence="1">Cell membrane</location>
        <topology evidence="1">Multi-pass membrane protein</topology>
    </subcellularLocation>
</comment>
<protein>
    <submittedName>
        <fullName evidence="7">Fusaric acid resistance protein</fullName>
    </submittedName>
</protein>
<feature type="transmembrane region" description="Helical" evidence="6">
    <location>
        <begin position="76"/>
        <end position="95"/>
    </location>
</feature>
<sequence length="733" mass="80320">MSTPASLIGRQPLKEVVLDWARTDGLAWIYIFKAVLAALLSLWIAMRLDMAQPRTAMTTVFVVMQPQSGMVLAKSFYRFCGTMVGLVVMMIFISLFSQQPVLFLSATALWVGVCTAGAARNRNFRSYGFVLAGYTAALIGIPAAQHPEAAYLSALTRVGEVTLGIVCSGAVSALVFPQHAGEQVRTTVRRRFAQFVDYVCRALSGNMERAQIERTNLAFVSDIVGFEAARSVAVFENPESRMRGGRLARLNSEFMSASTRFHALHQLMNRLRENASATTIAALEPFFREVPPLFSVSGEPVKNAADAAHAAAQLRDYKAALPRRVRATRAALEADPDFAQLEFDTATELLYRFVDDMLAYAETYASLSSPSHERERWIARYVPKTNLLAAAISGLRGAIVMFVLSAFWIATAWPSGGTMVLNAAAVCALASSSPRPTLMSAQMALGTMLAAVAGMIVVFGVFPHIEGFAMMCAALAPALLLGAYLSTRRALAGVGIGYCIFFCFLAGPDNLVHYDPTSYMNDALALVLSMIVAAVAFAVLLPTDAPWLRRLLLSDLRREVVSARHGRLTRLTTHFESRTRDLLAQINALATGRPDLQRDALQWLFAVLEFGNAVIDLRREIAGLSNAPQYAASMPWRRSIDATLDAIARLFDRPNAQRFDATLAATERAIDDTRDVLARFDLPREEKHRLQRIASHLHFVRTALLDHESPFAPFVHGAPVRKHTPEGADHVPA</sequence>
<keyword evidence="3 6" id="KW-0812">Transmembrane</keyword>
<feature type="transmembrane region" description="Helical" evidence="6">
    <location>
        <begin position="101"/>
        <end position="119"/>
    </location>
</feature>